<organism evidence="1 2">
    <name type="scientific">Hypsibius exemplaris</name>
    <name type="common">Freshwater tardigrade</name>
    <dbReference type="NCBI Taxonomy" id="2072580"/>
    <lineage>
        <taxon>Eukaryota</taxon>
        <taxon>Metazoa</taxon>
        <taxon>Ecdysozoa</taxon>
        <taxon>Tardigrada</taxon>
        <taxon>Eutardigrada</taxon>
        <taxon>Parachela</taxon>
        <taxon>Hypsibioidea</taxon>
        <taxon>Hypsibiidae</taxon>
        <taxon>Hypsibius</taxon>
    </lineage>
</organism>
<protein>
    <submittedName>
        <fullName evidence="1">Uncharacterized protein</fullName>
    </submittedName>
</protein>
<keyword evidence="2" id="KW-1185">Reference proteome</keyword>
<dbReference type="Proteomes" id="UP000192578">
    <property type="component" value="Unassembled WGS sequence"/>
</dbReference>
<comment type="caution">
    <text evidence="1">The sequence shown here is derived from an EMBL/GenBank/DDBJ whole genome shotgun (WGS) entry which is preliminary data.</text>
</comment>
<sequence length="98" mass="11104">MRDKLIDDIGTKCGRDWKQFSSGNLKAKSSFLVTCADKKHNDCNVKEDGLCSELAVKACDFVRPLYDAVALSTFRRLEKEFKFSEKIALATAFRADYL</sequence>
<gene>
    <name evidence="1" type="ORF">BV898_19543</name>
</gene>
<accession>A0A9X6NLU3</accession>
<reference evidence="2" key="1">
    <citation type="submission" date="2017-01" db="EMBL/GenBank/DDBJ databases">
        <title>Comparative genomics of anhydrobiosis in the tardigrade Hypsibius dujardini.</title>
        <authorList>
            <person name="Yoshida Y."/>
            <person name="Koutsovoulos G."/>
            <person name="Laetsch D."/>
            <person name="Stevens L."/>
            <person name="Kumar S."/>
            <person name="Horikawa D."/>
            <person name="Ishino K."/>
            <person name="Komine S."/>
            <person name="Tomita M."/>
            <person name="Blaxter M."/>
            <person name="Arakawa K."/>
        </authorList>
    </citation>
    <scope>NUCLEOTIDE SEQUENCE [LARGE SCALE GENOMIC DNA]</scope>
    <source>
        <strain evidence="2">Z151</strain>
    </source>
</reference>
<name>A0A9X6NLU3_HYPEX</name>
<evidence type="ECO:0000313" key="1">
    <source>
        <dbReference type="EMBL" id="OWA55156.1"/>
    </source>
</evidence>
<dbReference type="EMBL" id="MTYJ01000561">
    <property type="protein sequence ID" value="OWA55156.1"/>
    <property type="molecule type" value="Genomic_DNA"/>
</dbReference>
<evidence type="ECO:0000313" key="2">
    <source>
        <dbReference type="Proteomes" id="UP000192578"/>
    </source>
</evidence>
<proteinExistence type="predicted"/>
<dbReference type="AlphaFoldDB" id="A0A9X6NLU3"/>